<feature type="transmembrane region" description="Helical" evidence="1">
    <location>
        <begin position="6"/>
        <end position="22"/>
    </location>
</feature>
<protein>
    <recommendedName>
        <fullName evidence="4">G protein-coupled receptor</fullName>
    </recommendedName>
</protein>
<dbReference type="PANTHER" id="PTHR45830:SF15">
    <property type="entry name" value="SERPENTINE RECEPTOR, CLASS I"/>
    <property type="match status" value="1"/>
</dbReference>
<feature type="transmembrane region" description="Helical" evidence="1">
    <location>
        <begin position="186"/>
        <end position="211"/>
    </location>
</feature>
<keyword evidence="1" id="KW-1133">Transmembrane helix</keyword>
<proteinExistence type="predicted"/>
<dbReference type="PANTHER" id="PTHR45830">
    <property type="entry name" value="SERPENTINE RECEPTOR, CLASS I"/>
    <property type="match status" value="1"/>
</dbReference>
<feature type="non-terminal residue" evidence="2">
    <location>
        <position position="221"/>
    </location>
</feature>
<feature type="non-terminal residue" evidence="2">
    <location>
        <position position="1"/>
    </location>
</feature>
<organism evidence="2 3">
    <name type="scientific">Pristionchus fissidentatus</name>
    <dbReference type="NCBI Taxonomy" id="1538716"/>
    <lineage>
        <taxon>Eukaryota</taxon>
        <taxon>Metazoa</taxon>
        <taxon>Ecdysozoa</taxon>
        <taxon>Nematoda</taxon>
        <taxon>Chromadorea</taxon>
        <taxon>Rhabditida</taxon>
        <taxon>Rhabditina</taxon>
        <taxon>Diplogasteromorpha</taxon>
        <taxon>Diplogasteroidea</taxon>
        <taxon>Neodiplogasteridae</taxon>
        <taxon>Pristionchus</taxon>
    </lineage>
</organism>
<accession>A0AAV5VWQ3</accession>
<dbReference type="AlphaFoldDB" id="A0AAV5VWQ3"/>
<evidence type="ECO:0000256" key="1">
    <source>
        <dbReference type="SAM" id="Phobius"/>
    </source>
</evidence>
<keyword evidence="1" id="KW-0812">Transmembrane</keyword>
<keyword evidence="1" id="KW-0472">Membrane</keyword>
<name>A0AAV5VWQ3_9BILA</name>
<evidence type="ECO:0000313" key="2">
    <source>
        <dbReference type="EMBL" id="GMT23147.1"/>
    </source>
</evidence>
<feature type="transmembrane region" description="Helical" evidence="1">
    <location>
        <begin position="120"/>
        <end position="140"/>
    </location>
</feature>
<evidence type="ECO:0000313" key="3">
    <source>
        <dbReference type="Proteomes" id="UP001432322"/>
    </source>
</evidence>
<dbReference type="InterPro" id="IPR019422">
    <property type="entry name" value="7TM_GPCR_serpentine_rcpt_Srh"/>
</dbReference>
<dbReference type="Proteomes" id="UP001432322">
    <property type="component" value="Unassembled WGS sequence"/>
</dbReference>
<feature type="transmembrane region" description="Helical" evidence="1">
    <location>
        <begin position="79"/>
        <end position="99"/>
    </location>
</feature>
<sequence>RYSFWPISVVIVHPFVIFLLIFKTQMDRDCKFAFLCHHTVMITFDVYSNLLYQAYTLLPYPIICCTGIWCDERHSPRSLLTIMAMLTSSLCVPYLFLMLRMHQKMLYEGSSLRLTKRSQFLIMMFITAVLVSNVYSLWAWSEESPQKEDILQIFKVITRLIWKNPRRNCIAVNNNIFSYKACTTSIMFVLPLFFLFLGLVVDMPSVIPVFLMPILRISFLV</sequence>
<comment type="caution">
    <text evidence="2">The sequence shown here is derived from an EMBL/GenBank/DDBJ whole genome shotgun (WGS) entry which is preliminary data.</text>
</comment>
<gene>
    <name evidence="2" type="ORF">PFISCL1PPCAC_14444</name>
</gene>
<dbReference type="EMBL" id="BTSY01000004">
    <property type="protein sequence ID" value="GMT23147.1"/>
    <property type="molecule type" value="Genomic_DNA"/>
</dbReference>
<keyword evidence="3" id="KW-1185">Reference proteome</keyword>
<dbReference type="Pfam" id="PF10318">
    <property type="entry name" value="7TM_GPCR_Srh"/>
    <property type="match status" value="1"/>
</dbReference>
<evidence type="ECO:0008006" key="4">
    <source>
        <dbReference type="Google" id="ProtNLM"/>
    </source>
</evidence>
<reference evidence="2" key="1">
    <citation type="submission" date="2023-10" db="EMBL/GenBank/DDBJ databases">
        <title>Genome assembly of Pristionchus species.</title>
        <authorList>
            <person name="Yoshida K."/>
            <person name="Sommer R.J."/>
        </authorList>
    </citation>
    <scope>NUCLEOTIDE SEQUENCE</scope>
    <source>
        <strain evidence="2">RS5133</strain>
    </source>
</reference>